<comment type="caution">
    <text evidence="2">The sequence shown here is derived from an EMBL/GenBank/DDBJ whole genome shotgun (WGS) entry which is preliminary data.</text>
</comment>
<dbReference type="EMBL" id="QUSL01000001">
    <property type="protein sequence ID" value="RGD87187.1"/>
    <property type="molecule type" value="Genomic_DNA"/>
</dbReference>
<evidence type="ECO:0000313" key="3">
    <source>
        <dbReference type="Proteomes" id="UP000261032"/>
    </source>
</evidence>
<organism evidence="2 3">
    <name type="scientific">Thomasclavelia ramosa</name>
    <dbReference type="NCBI Taxonomy" id="1547"/>
    <lineage>
        <taxon>Bacteria</taxon>
        <taxon>Bacillati</taxon>
        <taxon>Bacillota</taxon>
        <taxon>Erysipelotrichia</taxon>
        <taxon>Erysipelotrichales</taxon>
        <taxon>Coprobacillaceae</taxon>
        <taxon>Thomasclavelia</taxon>
    </lineage>
</organism>
<feature type="domain" description="Transcriptional regulator TetR C-terminal Firmicutes type" evidence="1">
    <location>
        <begin position="53"/>
        <end position="137"/>
    </location>
</feature>
<gene>
    <name evidence="2" type="ORF">DXB93_00480</name>
</gene>
<evidence type="ECO:0000259" key="1">
    <source>
        <dbReference type="Pfam" id="PF14278"/>
    </source>
</evidence>
<dbReference type="Gene3D" id="1.10.357.10">
    <property type="entry name" value="Tetracycline Repressor, domain 2"/>
    <property type="match status" value="1"/>
</dbReference>
<name>A0A3E3EH03_9FIRM</name>
<dbReference type="Proteomes" id="UP000261032">
    <property type="component" value="Unassembled WGS sequence"/>
</dbReference>
<proteinExistence type="predicted"/>
<accession>A0A3E3EH03</accession>
<evidence type="ECO:0000313" key="2">
    <source>
        <dbReference type="EMBL" id="RGD87187.1"/>
    </source>
</evidence>
<reference evidence="2 3" key="1">
    <citation type="submission" date="2018-08" db="EMBL/GenBank/DDBJ databases">
        <title>A genome reference for cultivated species of the human gut microbiota.</title>
        <authorList>
            <person name="Zou Y."/>
            <person name="Xue W."/>
            <person name="Luo G."/>
        </authorList>
    </citation>
    <scope>NUCLEOTIDE SEQUENCE [LARGE SCALE GENOMIC DNA]</scope>
    <source>
        <strain evidence="2 3">OM06-4</strain>
    </source>
</reference>
<dbReference type="Pfam" id="PF14278">
    <property type="entry name" value="TetR_C_8"/>
    <property type="match status" value="1"/>
</dbReference>
<sequence>MICQMANASRKTFYALYHDKYEVIERIVVDNVISDLKGMLELLGKVELNQPIILEKMYQHFYDEKEFYVKAINIEGNNSLEHCLLYCFEEINLEILKDVEISLVEKEYAAYFFAALQVMLIKKWLINDLELTSREMVLSYHKWAVKAMVNNYF</sequence>
<dbReference type="InterPro" id="IPR039532">
    <property type="entry name" value="TetR_C_Firmicutes"/>
</dbReference>
<dbReference type="AlphaFoldDB" id="A0A3E3EH03"/>
<protein>
    <recommendedName>
        <fullName evidence="1">Transcriptional regulator TetR C-terminal Firmicutes type domain-containing protein</fullName>
    </recommendedName>
</protein>